<evidence type="ECO:0000256" key="4">
    <source>
        <dbReference type="ARBA" id="ARBA00023242"/>
    </source>
</evidence>
<feature type="compositionally biased region" description="Low complexity" evidence="5">
    <location>
        <begin position="8"/>
        <end position="28"/>
    </location>
</feature>
<dbReference type="RefSeq" id="XP_013241419.1">
    <property type="nucleotide sequence ID" value="XM_013385965.1"/>
</dbReference>
<name>A0A066VGB3_TILAU</name>
<feature type="compositionally biased region" description="Polar residues" evidence="5">
    <location>
        <begin position="54"/>
        <end position="69"/>
    </location>
</feature>
<organism evidence="6 7">
    <name type="scientific">Tilletiaria anomala (strain ATCC 24038 / CBS 436.72 / UBC 951)</name>
    <dbReference type="NCBI Taxonomy" id="1037660"/>
    <lineage>
        <taxon>Eukaryota</taxon>
        <taxon>Fungi</taxon>
        <taxon>Dikarya</taxon>
        <taxon>Basidiomycota</taxon>
        <taxon>Ustilaginomycotina</taxon>
        <taxon>Exobasidiomycetes</taxon>
        <taxon>Georgefischeriales</taxon>
        <taxon>Tilletiariaceae</taxon>
        <taxon>Tilletiaria</taxon>
    </lineage>
</organism>
<dbReference type="InterPro" id="IPR028160">
    <property type="entry name" value="Slx9-like"/>
</dbReference>
<gene>
    <name evidence="6" type="ORF">K437DRAFT_295826</name>
</gene>
<dbReference type="GeneID" id="25267285"/>
<dbReference type="GO" id="GO:0000462">
    <property type="term" value="P:maturation of SSU-rRNA from tricistronic rRNA transcript (SSU-rRNA, 5.8S rRNA, LSU-rRNA)"/>
    <property type="evidence" value="ECO:0007669"/>
    <property type="project" value="InterPro"/>
</dbReference>
<feature type="compositionally biased region" description="Acidic residues" evidence="5">
    <location>
        <begin position="141"/>
        <end position="157"/>
    </location>
</feature>
<dbReference type="GO" id="GO:0030686">
    <property type="term" value="C:90S preribosome"/>
    <property type="evidence" value="ECO:0007669"/>
    <property type="project" value="InterPro"/>
</dbReference>
<dbReference type="InParanoid" id="A0A066VGB3"/>
<dbReference type="HOGENOM" id="CLU_1190610_0_0_1"/>
<dbReference type="GO" id="GO:0005730">
    <property type="term" value="C:nucleolus"/>
    <property type="evidence" value="ECO:0007669"/>
    <property type="project" value="UniProtKB-SubCell"/>
</dbReference>
<dbReference type="GO" id="GO:0030688">
    <property type="term" value="C:preribosome, small subunit precursor"/>
    <property type="evidence" value="ECO:0007669"/>
    <property type="project" value="InterPro"/>
</dbReference>
<evidence type="ECO:0000313" key="6">
    <source>
        <dbReference type="EMBL" id="KDN40521.1"/>
    </source>
</evidence>
<dbReference type="OMA" id="LVKHEPP"/>
<comment type="caution">
    <text evidence="6">The sequence shown here is derived from an EMBL/GenBank/DDBJ whole genome shotgun (WGS) entry which is preliminary data.</text>
</comment>
<accession>A0A066VGB3</accession>
<comment type="subcellular location">
    <subcellularLocation>
        <location evidence="1">Nucleus</location>
        <location evidence="1">Nucleolus</location>
    </subcellularLocation>
</comment>
<reference evidence="6 7" key="1">
    <citation type="submission" date="2014-05" db="EMBL/GenBank/DDBJ databases">
        <title>Draft genome sequence of a rare smut relative, Tilletiaria anomala UBC 951.</title>
        <authorList>
            <consortium name="DOE Joint Genome Institute"/>
            <person name="Toome M."/>
            <person name="Kuo A."/>
            <person name="Henrissat B."/>
            <person name="Lipzen A."/>
            <person name="Tritt A."/>
            <person name="Yoshinaga Y."/>
            <person name="Zane M."/>
            <person name="Barry K."/>
            <person name="Grigoriev I.V."/>
            <person name="Spatafora J.W."/>
            <person name="Aimea M.C."/>
        </authorList>
    </citation>
    <scope>NUCLEOTIDE SEQUENCE [LARGE SCALE GENOMIC DNA]</scope>
    <source>
        <strain evidence="6 7">UBC 951</strain>
    </source>
</reference>
<dbReference type="OrthoDB" id="18703at2759"/>
<evidence type="ECO:0000256" key="5">
    <source>
        <dbReference type="SAM" id="MobiDB-lite"/>
    </source>
</evidence>
<dbReference type="STRING" id="1037660.A0A066VGB3"/>
<comment type="similarity">
    <text evidence="2">Belongs to the SLX9 family.</text>
</comment>
<proteinExistence type="inferred from homology"/>
<evidence type="ECO:0000256" key="1">
    <source>
        <dbReference type="ARBA" id="ARBA00004604"/>
    </source>
</evidence>
<evidence type="ECO:0000256" key="2">
    <source>
        <dbReference type="ARBA" id="ARBA00011022"/>
    </source>
</evidence>
<feature type="compositionally biased region" description="Low complexity" evidence="5">
    <location>
        <begin position="96"/>
        <end position="111"/>
    </location>
</feature>
<sequence>MAIKSRKNGGSAASGGKKPSSSSSSSNSKLKKAVSPTAALKRRVFKAPLRTTRDGSSGNVTPPSASIGATVTLDHGPLGTQTKAAKRAARRRELLSHAPAGSLALASLPPHTMSKSALRRAKRKQHEQLAGNAQGLGDLEMAMEEVEDAVQEEEVEREEEKRNEGKIGAVENNEASSAGFSVKQRKKVLAQEKARQNAILGDLSKTSSPFAALRQHAQNSLIFETQQQARGAR</sequence>
<keyword evidence="7" id="KW-1185">Reference proteome</keyword>
<dbReference type="Proteomes" id="UP000027361">
    <property type="component" value="Unassembled WGS sequence"/>
</dbReference>
<feature type="region of interest" description="Disordered" evidence="5">
    <location>
        <begin position="1"/>
        <end position="187"/>
    </location>
</feature>
<evidence type="ECO:0000256" key="3">
    <source>
        <dbReference type="ARBA" id="ARBA00021321"/>
    </source>
</evidence>
<dbReference type="AlphaFoldDB" id="A0A066VGB3"/>
<dbReference type="EMBL" id="JMSN01000090">
    <property type="protein sequence ID" value="KDN40521.1"/>
    <property type="molecule type" value="Genomic_DNA"/>
</dbReference>
<protein>
    <recommendedName>
        <fullName evidence="3">Ribosome biogenesis protein SLX9</fullName>
    </recommendedName>
</protein>
<keyword evidence="4" id="KW-0539">Nucleus</keyword>
<dbReference type="Pfam" id="PF15341">
    <property type="entry name" value="SLX9"/>
    <property type="match status" value="1"/>
</dbReference>
<evidence type="ECO:0000313" key="7">
    <source>
        <dbReference type="Proteomes" id="UP000027361"/>
    </source>
</evidence>